<dbReference type="PANTHER" id="PTHR22911:SF6">
    <property type="entry name" value="SOLUTE CARRIER FAMILY 35 MEMBER G1"/>
    <property type="match status" value="1"/>
</dbReference>
<sequence>MPDTKVLLSGLNTFAEKNIGMILVAFSQLGFAFMNTAAKEMTRIEPTVSPFQVPYLQIFTYILSMGYTLAVKVPDPIFGPRGVRLLLFCRGFFGYFGLLGVWFAIQYMSLSDTTVITFLSPILTAIACAVFLGEPFTIKQAAAGGFCLVGVVLIARPTFLFPKDLTTGEAGDGGPEVTPAQRMAAVGMTLLAVVGMTGAYTSLRALGHRAHPMHSQNYFSIVCMGLSFIGTRLTGESMQFPLRLDWILLLCAVGSFGFVSQILLAMGLARGSGGRTILAVYLQVIFAGTCEWVFFHTTPSRLSILGTSIILTSAIYIAVSTPSRIPIFIHRKLTHS</sequence>
<evidence type="ECO:0000313" key="8">
    <source>
        <dbReference type="Proteomes" id="UP000305067"/>
    </source>
</evidence>
<feature type="domain" description="EamA" evidence="6">
    <location>
        <begin position="186"/>
        <end position="317"/>
    </location>
</feature>
<feature type="transmembrane region" description="Helical" evidence="5">
    <location>
        <begin position="53"/>
        <end position="73"/>
    </location>
</feature>
<dbReference type="PANTHER" id="PTHR22911">
    <property type="entry name" value="ACYL-MALONYL CONDENSING ENZYME-RELATED"/>
    <property type="match status" value="1"/>
</dbReference>
<keyword evidence="8" id="KW-1185">Reference proteome</keyword>
<organism evidence="7 8">
    <name type="scientific">Pterulicium gracile</name>
    <dbReference type="NCBI Taxonomy" id="1884261"/>
    <lineage>
        <taxon>Eukaryota</taxon>
        <taxon>Fungi</taxon>
        <taxon>Dikarya</taxon>
        <taxon>Basidiomycota</taxon>
        <taxon>Agaricomycotina</taxon>
        <taxon>Agaricomycetes</taxon>
        <taxon>Agaricomycetidae</taxon>
        <taxon>Agaricales</taxon>
        <taxon>Pleurotineae</taxon>
        <taxon>Pterulaceae</taxon>
        <taxon>Pterulicium</taxon>
    </lineage>
</organism>
<dbReference type="OrthoDB" id="306876at2759"/>
<dbReference type="InterPro" id="IPR037185">
    <property type="entry name" value="EmrE-like"/>
</dbReference>
<evidence type="ECO:0000256" key="2">
    <source>
        <dbReference type="ARBA" id="ARBA00022692"/>
    </source>
</evidence>
<feature type="transmembrane region" description="Helical" evidence="5">
    <location>
        <begin position="215"/>
        <end position="234"/>
    </location>
</feature>
<keyword evidence="2 5" id="KW-0812">Transmembrane</keyword>
<evidence type="ECO:0000256" key="5">
    <source>
        <dbReference type="SAM" id="Phobius"/>
    </source>
</evidence>
<comment type="subcellular location">
    <subcellularLocation>
        <location evidence="1">Membrane</location>
        <topology evidence="1">Multi-pass membrane protein</topology>
    </subcellularLocation>
</comment>
<protein>
    <submittedName>
        <fullName evidence="7">Drug/metabolite transporter superfamily</fullName>
    </submittedName>
</protein>
<feature type="transmembrane region" description="Helical" evidence="5">
    <location>
        <begin position="114"/>
        <end position="132"/>
    </location>
</feature>
<dbReference type="STRING" id="1884261.A0A5C3QAT2"/>
<feature type="transmembrane region" description="Helical" evidence="5">
    <location>
        <begin position="246"/>
        <end position="269"/>
    </location>
</feature>
<dbReference type="SUPFAM" id="SSF103481">
    <property type="entry name" value="Multidrug resistance efflux transporter EmrE"/>
    <property type="match status" value="2"/>
</dbReference>
<dbReference type="GO" id="GO:0016020">
    <property type="term" value="C:membrane"/>
    <property type="evidence" value="ECO:0007669"/>
    <property type="project" value="UniProtKB-SubCell"/>
</dbReference>
<feature type="transmembrane region" description="Helical" evidence="5">
    <location>
        <begin position="85"/>
        <end position="108"/>
    </location>
</feature>
<evidence type="ECO:0000256" key="4">
    <source>
        <dbReference type="ARBA" id="ARBA00023136"/>
    </source>
</evidence>
<evidence type="ECO:0000256" key="3">
    <source>
        <dbReference type="ARBA" id="ARBA00022989"/>
    </source>
</evidence>
<evidence type="ECO:0000313" key="7">
    <source>
        <dbReference type="EMBL" id="TFK97490.1"/>
    </source>
</evidence>
<accession>A0A5C3QAT2</accession>
<feature type="transmembrane region" description="Helical" evidence="5">
    <location>
        <begin position="141"/>
        <end position="162"/>
    </location>
</feature>
<feature type="transmembrane region" description="Helical" evidence="5">
    <location>
        <begin position="20"/>
        <end position="38"/>
    </location>
</feature>
<feature type="transmembrane region" description="Helical" evidence="5">
    <location>
        <begin position="301"/>
        <end position="319"/>
    </location>
</feature>
<dbReference type="Proteomes" id="UP000305067">
    <property type="component" value="Unassembled WGS sequence"/>
</dbReference>
<dbReference type="InterPro" id="IPR000620">
    <property type="entry name" value="EamA_dom"/>
</dbReference>
<evidence type="ECO:0000259" key="6">
    <source>
        <dbReference type="Pfam" id="PF00892"/>
    </source>
</evidence>
<feature type="domain" description="EamA" evidence="6">
    <location>
        <begin position="19"/>
        <end position="155"/>
    </location>
</feature>
<name>A0A5C3QAT2_9AGAR</name>
<dbReference type="EMBL" id="ML178847">
    <property type="protein sequence ID" value="TFK97490.1"/>
    <property type="molecule type" value="Genomic_DNA"/>
</dbReference>
<feature type="transmembrane region" description="Helical" evidence="5">
    <location>
        <begin position="182"/>
        <end position="203"/>
    </location>
</feature>
<dbReference type="Pfam" id="PF00892">
    <property type="entry name" value="EamA"/>
    <property type="match status" value="2"/>
</dbReference>
<keyword evidence="3 5" id="KW-1133">Transmembrane helix</keyword>
<proteinExistence type="predicted"/>
<reference evidence="7 8" key="1">
    <citation type="journal article" date="2019" name="Nat. Ecol. Evol.">
        <title>Megaphylogeny resolves global patterns of mushroom evolution.</title>
        <authorList>
            <person name="Varga T."/>
            <person name="Krizsan K."/>
            <person name="Foldi C."/>
            <person name="Dima B."/>
            <person name="Sanchez-Garcia M."/>
            <person name="Sanchez-Ramirez S."/>
            <person name="Szollosi G.J."/>
            <person name="Szarkandi J.G."/>
            <person name="Papp V."/>
            <person name="Albert L."/>
            <person name="Andreopoulos W."/>
            <person name="Angelini C."/>
            <person name="Antonin V."/>
            <person name="Barry K.W."/>
            <person name="Bougher N.L."/>
            <person name="Buchanan P."/>
            <person name="Buyck B."/>
            <person name="Bense V."/>
            <person name="Catcheside P."/>
            <person name="Chovatia M."/>
            <person name="Cooper J."/>
            <person name="Damon W."/>
            <person name="Desjardin D."/>
            <person name="Finy P."/>
            <person name="Geml J."/>
            <person name="Haridas S."/>
            <person name="Hughes K."/>
            <person name="Justo A."/>
            <person name="Karasinski D."/>
            <person name="Kautmanova I."/>
            <person name="Kiss B."/>
            <person name="Kocsube S."/>
            <person name="Kotiranta H."/>
            <person name="LaButti K.M."/>
            <person name="Lechner B.E."/>
            <person name="Liimatainen K."/>
            <person name="Lipzen A."/>
            <person name="Lukacs Z."/>
            <person name="Mihaltcheva S."/>
            <person name="Morgado L.N."/>
            <person name="Niskanen T."/>
            <person name="Noordeloos M.E."/>
            <person name="Ohm R.A."/>
            <person name="Ortiz-Santana B."/>
            <person name="Ovrebo C."/>
            <person name="Racz N."/>
            <person name="Riley R."/>
            <person name="Savchenko A."/>
            <person name="Shiryaev A."/>
            <person name="Soop K."/>
            <person name="Spirin V."/>
            <person name="Szebenyi C."/>
            <person name="Tomsovsky M."/>
            <person name="Tulloss R.E."/>
            <person name="Uehling J."/>
            <person name="Grigoriev I.V."/>
            <person name="Vagvolgyi C."/>
            <person name="Papp T."/>
            <person name="Martin F.M."/>
            <person name="Miettinen O."/>
            <person name="Hibbett D.S."/>
            <person name="Nagy L.G."/>
        </authorList>
    </citation>
    <scope>NUCLEOTIDE SEQUENCE [LARGE SCALE GENOMIC DNA]</scope>
    <source>
        <strain evidence="7 8">CBS 309.79</strain>
    </source>
</reference>
<evidence type="ECO:0000256" key="1">
    <source>
        <dbReference type="ARBA" id="ARBA00004141"/>
    </source>
</evidence>
<gene>
    <name evidence="7" type="ORF">BDV98DRAFT_513805</name>
</gene>
<keyword evidence="4 5" id="KW-0472">Membrane</keyword>
<feature type="transmembrane region" description="Helical" evidence="5">
    <location>
        <begin position="276"/>
        <end position="295"/>
    </location>
</feature>
<dbReference type="AlphaFoldDB" id="A0A5C3QAT2"/>